<dbReference type="RefSeq" id="YP_009225485.1">
    <property type="nucleotide sequence ID" value="NC_029094.1"/>
</dbReference>
<organism evidence="1 2">
    <name type="scientific">Pseudoalteromonas phage H101</name>
    <dbReference type="NCBI Taxonomy" id="1654919"/>
    <lineage>
        <taxon>Viruses</taxon>
        <taxon>Duplodnaviria</taxon>
        <taxon>Heunggongvirae</taxon>
        <taxon>Uroviricota</taxon>
        <taxon>Caudoviricetes</taxon>
        <taxon>Shandongvirus</taxon>
        <taxon>Shandongvirus H101</taxon>
    </lineage>
</organism>
<dbReference type="Proteomes" id="UP000202763">
    <property type="component" value="Segment"/>
</dbReference>
<keyword evidence="2" id="KW-1185">Reference proteome</keyword>
<dbReference type="EMBL" id="KR534323">
    <property type="protein sequence ID" value="AKO60952.1"/>
    <property type="molecule type" value="Genomic_DNA"/>
</dbReference>
<accession>A0A0H4INR5</accession>
<proteinExistence type="predicted"/>
<evidence type="ECO:0000313" key="2">
    <source>
        <dbReference type="Proteomes" id="UP000202763"/>
    </source>
</evidence>
<evidence type="ECO:0000313" key="1">
    <source>
        <dbReference type="EMBL" id="AKO60952.1"/>
    </source>
</evidence>
<name>A0A0H4INR5_9CAUD</name>
<dbReference type="GeneID" id="26796546"/>
<reference evidence="1 2" key="1">
    <citation type="submission" date="2015-05" db="EMBL/GenBank/DDBJ databases">
        <authorList>
            <person name="Wang D.B."/>
            <person name="Wang M."/>
        </authorList>
    </citation>
    <scope>NUCLEOTIDE SEQUENCE [LARGE SCALE GENOMIC DNA]</scope>
</reference>
<sequence length="114" mass="13877">MENVVIFEDGKSGRGSKAKLIKRGNKRVLIEFSYYDYEQDIDVVRQEWFKLWQGVSKHSSCGYHKYNNKRKKCMYIHEYSNEFYSDVYMEDRFISDFREWVDTGYFEELYGDIV</sequence>
<dbReference type="KEGG" id="vg:26796546"/>
<protein>
    <submittedName>
        <fullName evidence="1">Uncharacterized protein</fullName>
    </submittedName>
</protein>